<dbReference type="SUPFAM" id="SSF49899">
    <property type="entry name" value="Concanavalin A-like lectins/glucanases"/>
    <property type="match status" value="1"/>
</dbReference>
<evidence type="ECO:0000313" key="5">
    <source>
        <dbReference type="Proteomes" id="UP000486602"/>
    </source>
</evidence>
<gene>
    <name evidence="4" type="ORF">G3O08_09705</name>
</gene>
<dbReference type="InterPro" id="IPR058515">
    <property type="entry name" value="DUF8202"/>
</dbReference>
<organism evidence="4 5">
    <name type="scientific">Cryomorpha ignava</name>
    <dbReference type="NCBI Taxonomy" id="101383"/>
    <lineage>
        <taxon>Bacteria</taxon>
        <taxon>Pseudomonadati</taxon>
        <taxon>Bacteroidota</taxon>
        <taxon>Flavobacteriia</taxon>
        <taxon>Flavobacteriales</taxon>
        <taxon>Cryomorphaceae</taxon>
        <taxon>Cryomorpha</taxon>
    </lineage>
</organism>
<dbReference type="NCBIfam" id="TIGR04183">
    <property type="entry name" value="Por_Secre_tail"/>
    <property type="match status" value="1"/>
</dbReference>
<feature type="domain" description="DUF8202" evidence="3">
    <location>
        <begin position="360"/>
        <end position="484"/>
    </location>
</feature>
<reference evidence="4 5" key="1">
    <citation type="submission" date="2020-02" db="EMBL/GenBank/DDBJ databases">
        <title>Out from the shadows clarifying the taxonomy of the family Cryomorphaceae and related taxa by utilizing the GTDB taxonomic framework.</title>
        <authorList>
            <person name="Bowman J.P."/>
        </authorList>
    </citation>
    <scope>NUCLEOTIDE SEQUENCE [LARGE SCALE GENOMIC DNA]</scope>
    <source>
        <strain evidence="4 5">QSSC 1-22</strain>
    </source>
</reference>
<dbReference type="InterPro" id="IPR026444">
    <property type="entry name" value="Secre_tail"/>
</dbReference>
<feature type="domain" description="Secretion system C-terminal sorting" evidence="2">
    <location>
        <begin position="1487"/>
        <end position="1563"/>
    </location>
</feature>
<evidence type="ECO:0000259" key="2">
    <source>
        <dbReference type="Pfam" id="PF18962"/>
    </source>
</evidence>
<comment type="caution">
    <text evidence="4">The sequence shown here is derived from an EMBL/GenBank/DDBJ whole genome shotgun (WGS) entry which is preliminary data.</text>
</comment>
<sequence length="1564" mass="171458">MKLKIDDQQFKMVRLPIWFLFLFLILPFLGIAQSGPGGVSNDSDPVRNCRMWLDAGDLASPTQPDGSEVTLWLDKSNSTEIDEAIWIESHNGITYSEFFTAPLFRSDPAFSINGNPVVSFEDGGMLLMGLTANANLNTDLVSESNGITKQRTVLIAFRTGNDIASRQFLWEQGGGWRGLGIYIYNSELYIGVYDIEGLGFGYSYKKTTIQPNTTYIVSLVLNVANTTTIDTATDNQSLKGSINGENFGPLQVGADHPNGSFGVGAIKKQNDPIGIGGVNSLTAHESSMYDWTSPVGDCKGHIPCNNTQVKPFGLTGQFSFEGRIAEICYYAYSLNTAERIIVENYLAAKYFANVIANDKYEFQANYGHDVIGIGADANGDDHNYSKGDNLFEISVGNMDNAFKYEPGSHYLLTGHNGNPNQWTNQNTPDSSSVQRLRRTWRFDRTGFDGTQGNQQLTFKLNPADLPTLPTQNQKLVVLIDNSNGPLPNFSVSPKIIELPLIGGVYLGTYLIPDGAYFTIAAVKPTIQFKQNSAYALENDDLTPTVASVEVELNYTPLQSSIINTGVLFSSLTAINPTDYTSPNTSITITPPSRTGSISFNIINDLVIDIPPVKEFLIILNPAATDGGYNIGQRDTLVYKIYDDDPDPKATFEAAINDTITEAGIGGTGLAQINVRINGTTTSSDNRTIRILDNFNGTATYGVDYALPNASGWQDMTSPLGRYRDIIIPDSTNMTASVQFEVFTDNLDEDEETIQFTLEPGGNIGVDSNSIINHTINLVDINPEPEVEFLATNSEGFEAVSQPRIVVVLSGPSAKTIEVPFIITGGTATNGANASNSDYTAEISGSVIFPPYDTISYLYYDSNTGNVAFQVYSDGAEESEETIHFILQEPVANATLGSRLNHTYTIKDYVPFEWSGASGVGRLRDNTFWMNLENATPGQTSGVPQISTRPININQSTSFYQPTVVMGTNNQKAVSFDGNNTVLRVSGSTSGKSPYINTSGFYDSKSIFFVVKPTTVSLSKENTPQVIFEEGGTEKGLNIYLQNKKLYFQAWNTTDDDGEDGDLAPWGDNNSYAESNELNYDSTYVVSCHYLNDTSSTPGLRIFVNGQLQGTYGNAPGQKVGRLYVHSDEIGIGGIYNKSRFKDGPDNSSSGKNLKGEIGEMIYYNESGYAMNTARIRIIHNYLSARFNVPLIPSEQVFDLAYADRTNTTGGYVTYNNDVAGIGIMNAGNLHGVAQGKSQLKVTGTGLSGSNKFLAWGHNDESLTNTWPFSYANAALPGAVQERSGRVWRFSENNDLSTSGLTLEMNFSESSNATDLTNNRLEYLRLLVSYDAADWSNAAVFSPSPTQPNIEEGARVIFDNVTIPDGSYVALGNTSPKSISPLPVELLSFNARFEVDHVNLSWTTSTEHNNDYFEIERAGDDLKWTEMLRTPGAGNSTSQISYFEKDRNPLLGISYYRLKQVDFDGQYSYSDVVSVLNTNETDEDAVFLYPNPSKNGMVILRIPASAERFLTQVRIIDLQGKMVWSGAFAESENILEINYGDLKPGMYLIEIQSEIIYESKKLVIQ</sequence>
<protein>
    <submittedName>
        <fullName evidence="4">T9SS type A sorting domain-containing protein</fullName>
    </submittedName>
</protein>
<dbReference type="InterPro" id="IPR038081">
    <property type="entry name" value="CalX-like_sf"/>
</dbReference>
<evidence type="ECO:0000313" key="4">
    <source>
        <dbReference type="EMBL" id="NEN23775.1"/>
    </source>
</evidence>
<evidence type="ECO:0000256" key="1">
    <source>
        <dbReference type="ARBA" id="ARBA00022729"/>
    </source>
</evidence>
<dbReference type="Gene3D" id="2.60.40.2030">
    <property type="match status" value="2"/>
</dbReference>
<dbReference type="GO" id="GO:0005975">
    <property type="term" value="P:carbohydrate metabolic process"/>
    <property type="evidence" value="ECO:0007669"/>
    <property type="project" value="UniProtKB-ARBA"/>
</dbReference>
<keyword evidence="5" id="KW-1185">Reference proteome</keyword>
<proteinExistence type="predicted"/>
<dbReference type="Pfam" id="PF26628">
    <property type="entry name" value="DUF8202"/>
    <property type="match status" value="1"/>
</dbReference>
<evidence type="ECO:0000259" key="3">
    <source>
        <dbReference type="Pfam" id="PF26628"/>
    </source>
</evidence>
<accession>A0A7K3WSY8</accession>
<keyword evidence="1" id="KW-0732">Signal</keyword>
<dbReference type="GO" id="GO:0004553">
    <property type="term" value="F:hydrolase activity, hydrolyzing O-glycosyl compounds"/>
    <property type="evidence" value="ECO:0007669"/>
    <property type="project" value="UniProtKB-ARBA"/>
</dbReference>
<dbReference type="InterPro" id="IPR013320">
    <property type="entry name" value="ConA-like_dom_sf"/>
</dbReference>
<dbReference type="SUPFAM" id="SSF141072">
    <property type="entry name" value="CalX-like"/>
    <property type="match status" value="2"/>
</dbReference>
<dbReference type="Proteomes" id="UP000486602">
    <property type="component" value="Unassembled WGS sequence"/>
</dbReference>
<dbReference type="RefSeq" id="WP_163285169.1">
    <property type="nucleotide sequence ID" value="NZ_JAAGVY010000015.1"/>
</dbReference>
<name>A0A7K3WSY8_9FLAO</name>
<dbReference type="EMBL" id="JAAGVY010000015">
    <property type="protein sequence ID" value="NEN23775.1"/>
    <property type="molecule type" value="Genomic_DNA"/>
</dbReference>
<dbReference type="Pfam" id="PF18962">
    <property type="entry name" value="Por_Secre_tail"/>
    <property type="match status" value="1"/>
</dbReference>